<dbReference type="Gene3D" id="3.30.479.30">
    <property type="entry name" value="Band 7 domain"/>
    <property type="match status" value="1"/>
</dbReference>
<dbReference type="InterPro" id="IPR050710">
    <property type="entry name" value="Band7/mec-2_domain"/>
</dbReference>
<dbReference type="AlphaFoldDB" id="A0A1G2SZE5"/>
<sequence>MEIVIALLGAVLVMIAVYGLLQFGLPWIIVKLGNIDAWWSPYRTLPPPGEMYIMVSGDPDGPFDKIIESVEGYRYDEEEQQFVTDPMPRKKGYLENLGVAKIGFWKYFLWREVRYDKWEKKPDPSTEYGLVSKTRGKKKEGELPSIFFRYNMATEVKAAETKDNFPVDAILVFTTQIERPVKAFFFAGGWEVQVNAAVQGLFRQYVSDRTIEVLREEKSKGDNTLVDQIKELSNGSELEGGLLELYGVKIIDARFVIFDLVKGEAEMAEALRAIGVAERKAQARVKEAEGKREAMIVEADGEKEARIRKAVGIREEVAAWGSHPVGKTVVIGEAIKEAKPKAIGGDIFANINVEDK</sequence>
<reference evidence="1 2" key="1">
    <citation type="journal article" date="2016" name="Nat. Commun.">
        <title>Thousands of microbial genomes shed light on interconnected biogeochemical processes in an aquifer system.</title>
        <authorList>
            <person name="Anantharaman K."/>
            <person name="Brown C.T."/>
            <person name="Hug L.A."/>
            <person name="Sharon I."/>
            <person name="Castelle C.J."/>
            <person name="Probst A.J."/>
            <person name="Thomas B.C."/>
            <person name="Singh A."/>
            <person name="Wilkins M.J."/>
            <person name="Karaoz U."/>
            <person name="Brodie E.L."/>
            <person name="Williams K.H."/>
            <person name="Hubbard S.S."/>
            <person name="Banfield J.F."/>
        </authorList>
    </citation>
    <scope>NUCLEOTIDE SEQUENCE [LARGE SCALE GENOMIC DNA]</scope>
</reference>
<gene>
    <name evidence="1" type="ORF">A2838_02410</name>
</gene>
<dbReference type="SUPFAM" id="SSF117892">
    <property type="entry name" value="Band 7/SPFH domain"/>
    <property type="match status" value="1"/>
</dbReference>
<dbReference type="Proteomes" id="UP000178107">
    <property type="component" value="Unassembled WGS sequence"/>
</dbReference>
<accession>A0A1G2SZE5</accession>
<dbReference type="PANTHER" id="PTHR43327">
    <property type="entry name" value="STOMATIN-LIKE PROTEIN 2, MITOCHONDRIAL"/>
    <property type="match status" value="1"/>
</dbReference>
<protein>
    <submittedName>
        <fullName evidence="1">Uncharacterized protein</fullName>
    </submittedName>
</protein>
<comment type="caution">
    <text evidence="1">The sequence shown here is derived from an EMBL/GenBank/DDBJ whole genome shotgun (WGS) entry which is preliminary data.</text>
</comment>
<evidence type="ECO:0000313" key="1">
    <source>
        <dbReference type="EMBL" id="OHA90420.1"/>
    </source>
</evidence>
<dbReference type="InterPro" id="IPR036013">
    <property type="entry name" value="Band_7/SPFH_dom_sf"/>
</dbReference>
<evidence type="ECO:0000313" key="2">
    <source>
        <dbReference type="Proteomes" id="UP000178107"/>
    </source>
</evidence>
<dbReference type="EMBL" id="MHVH01000005">
    <property type="protein sequence ID" value="OHA90420.1"/>
    <property type="molecule type" value="Genomic_DNA"/>
</dbReference>
<proteinExistence type="predicted"/>
<dbReference type="PANTHER" id="PTHR43327:SF10">
    <property type="entry name" value="STOMATIN-LIKE PROTEIN 2, MITOCHONDRIAL"/>
    <property type="match status" value="1"/>
</dbReference>
<organism evidence="1 2">
    <name type="scientific">Candidatus Zambryskibacteria bacterium RIFCSPHIGHO2_01_FULL_46_25</name>
    <dbReference type="NCBI Taxonomy" id="1802738"/>
    <lineage>
        <taxon>Bacteria</taxon>
        <taxon>Candidatus Zambryskiibacteriota</taxon>
    </lineage>
</organism>
<name>A0A1G2SZE5_9BACT</name>